<proteinExistence type="predicted"/>
<dbReference type="PRINTS" id="PR00702">
    <property type="entry name" value="ACRIFLAVINRP"/>
</dbReference>
<keyword evidence="2" id="KW-0472">Membrane</keyword>
<evidence type="ECO:0000313" key="4">
    <source>
        <dbReference type="Proteomes" id="UP000319836"/>
    </source>
</evidence>
<dbReference type="InterPro" id="IPR027463">
    <property type="entry name" value="AcrB_DN_DC_subdom"/>
</dbReference>
<dbReference type="GO" id="GO:0009113">
    <property type="term" value="P:purine nucleobase biosynthetic process"/>
    <property type="evidence" value="ECO:0007669"/>
    <property type="project" value="InterPro"/>
</dbReference>
<reference evidence="3 4" key="1">
    <citation type="journal article" date="2019" name="Nat. Microbiol.">
        <title>Mediterranean grassland soil C-N compound turnover is dependent on rainfall and depth, and is mediated by genomically divergent microorganisms.</title>
        <authorList>
            <person name="Diamond S."/>
            <person name="Andeer P.F."/>
            <person name="Li Z."/>
            <person name="Crits-Christoph A."/>
            <person name="Burstein D."/>
            <person name="Anantharaman K."/>
            <person name="Lane K.R."/>
            <person name="Thomas B.C."/>
            <person name="Pan C."/>
            <person name="Northen T.R."/>
            <person name="Banfield J.F."/>
        </authorList>
    </citation>
    <scope>NUCLEOTIDE SEQUENCE [LARGE SCALE GENOMIC DNA]</scope>
    <source>
        <strain evidence="3">WS_10</strain>
    </source>
</reference>
<feature type="transmembrane region" description="Helical" evidence="2">
    <location>
        <begin position="420"/>
        <end position="443"/>
    </location>
</feature>
<dbReference type="GO" id="GO:0004637">
    <property type="term" value="F:phosphoribosylamine-glycine ligase activity"/>
    <property type="evidence" value="ECO:0007669"/>
    <property type="project" value="InterPro"/>
</dbReference>
<dbReference type="GO" id="GO:0042910">
    <property type="term" value="F:xenobiotic transmembrane transporter activity"/>
    <property type="evidence" value="ECO:0007669"/>
    <property type="project" value="TreeGrafter"/>
</dbReference>
<feature type="compositionally biased region" description="Low complexity" evidence="1">
    <location>
        <begin position="1"/>
        <end position="17"/>
    </location>
</feature>
<dbReference type="GO" id="GO:0005886">
    <property type="term" value="C:plasma membrane"/>
    <property type="evidence" value="ECO:0007669"/>
    <property type="project" value="TreeGrafter"/>
</dbReference>
<dbReference type="Gene3D" id="3.30.2090.10">
    <property type="entry name" value="Multidrug efflux transporter AcrB TolC docking domain, DN and DC subdomains"/>
    <property type="match status" value="1"/>
</dbReference>
<dbReference type="SUPFAM" id="SSF82714">
    <property type="entry name" value="Multidrug efflux transporter AcrB TolC docking domain, DN and DC subdomains"/>
    <property type="match status" value="1"/>
</dbReference>
<dbReference type="Proteomes" id="UP000319836">
    <property type="component" value="Unassembled WGS sequence"/>
</dbReference>
<feature type="transmembrane region" description="Helical" evidence="2">
    <location>
        <begin position="497"/>
        <end position="523"/>
    </location>
</feature>
<feature type="transmembrane region" description="Helical" evidence="2">
    <location>
        <begin position="464"/>
        <end position="485"/>
    </location>
</feature>
<evidence type="ECO:0000313" key="3">
    <source>
        <dbReference type="EMBL" id="TMQ70927.1"/>
    </source>
</evidence>
<feature type="compositionally biased region" description="Basic and acidic residues" evidence="1">
    <location>
        <begin position="64"/>
        <end position="76"/>
    </location>
</feature>
<gene>
    <name evidence="3" type="ORF">E6K80_07095</name>
</gene>
<keyword evidence="2" id="KW-1133">Transmembrane helix</keyword>
<dbReference type="InterPro" id="IPR001036">
    <property type="entry name" value="Acrflvin-R"/>
</dbReference>
<dbReference type="PROSITE" id="PS00184">
    <property type="entry name" value="GARS"/>
    <property type="match status" value="1"/>
</dbReference>
<evidence type="ECO:0000256" key="1">
    <source>
        <dbReference type="SAM" id="MobiDB-lite"/>
    </source>
</evidence>
<dbReference type="PANTHER" id="PTHR32063">
    <property type="match status" value="1"/>
</dbReference>
<dbReference type="PANTHER" id="PTHR32063:SF0">
    <property type="entry name" value="SWARMING MOTILITY PROTEIN SWRC"/>
    <property type="match status" value="1"/>
</dbReference>
<feature type="region of interest" description="Disordered" evidence="1">
    <location>
        <begin position="1"/>
        <end position="81"/>
    </location>
</feature>
<evidence type="ECO:0000256" key="2">
    <source>
        <dbReference type="SAM" id="Phobius"/>
    </source>
</evidence>
<accession>A0A538U4X4</accession>
<dbReference type="SUPFAM" id="SSF82866">
    <property type="entry name" value="Multidrug efflux transporter AcrB transmembrane domain"/>
    <property type="match status" value="1"/>
</dbReference>
<dbReference type="Gene3D" id="3.30.70.1430">
    <property type="entry name" value="Multidrug efflux transporter AcrB pore domain"/>
    <property type="match status" value="1"/>
</dbReference>
<feature type="compositionally biased region" description="Low complexity" evidence="1">
    <location>
        <begin position="26"/>
        <end position="44"/>
    </location>
</feature>
<dbReference type="AlphaFoldDB" id="A0A538U4X4"/>
<dbReference type="Pfam" id="PF00873">
    <property type="entry name" value="ACR_tran"/>
    <property type="match status" value="1"/>
</dbReference>
<dbReference type="Gene3D" id="1.20.1640.10">
    <property type="entry name" value="Multidrug efflux transporter AcrB transmembrane domain"/>
    <property type="match status" value="1"/>
</dbReference>
<dbReference type="Gene3D" id="3.30.70.1440">
    <property type="entry name" value="Multidrug efflux transporter AcrB pore domain"/>
    <property type="match status" value="1"/>
</dbReference>
<keyword evidence="2" id="KW-0812">Transmembrane</keyword>
<dbReference type="InterPro" id="IPR020559">
    <property type="entry name" value="PRibGlycinamide_synth_CS"/>
</dbReference>
<feature type="transmembrane region" description="Helical" evidence="2">
    <location>
        <begin position="368"/>
        <end position="387"/>
    </location>
</feature>
<feature type="transmembrane region" description="Helical" evidence="2">
    <location>
        <begin position="394"/>
        <end position="414"/>
    </location>
</feature>
<sequence length="527" mass="56084">MDGVRGAPGAAARGAGRALDRPPPGSSREPSPAPVRCRLCLARARLPDRPRPRAASPRVGAGRGRCEPGGRARDRSAAAAEPLPAALPGRVLRGLAARVKSDPRVRFVYTTAGQIDLSALAGSAREANRGQIAVAMKNPTDHGAEEDVADRLRAAMDRLPGVSYEFDRPALLTFKSPIEVEVYAYDLDTLRTLSTAVAERMTHVQGVEDVESSMRLGDPEVQVSFDRDRLAAMNLDPAEASRLVRNAVEGEAATQFSDLDRKLDVRVRARASERSAVASLANLEVGRSQGRTVPLAAVAQVSVTRGPSEVRRIAQQRAAVVTCNIKGRDLASAARAIDAALAGIEVPPGAKVVLAGQNRELADSFRSLRFALLLAVFLVYLVMASQFESLLHPFVIMFTLPMAVGGVVLTLLLTHTSINVMVLIGSVVLAGIVVNNGILLVDYTRRLRRQGLPKERALIEAGQVRMRPILMTALTTVLGLLPMALGLGPGAEMRAPLALTLIGGLTSATVLTLVVLPVVYATLDRKP</sequence>
<comment type="caution">
    <text evidence="3">The sequence shown here is derived from an EMBL/GenBank/DDBJ whole genome shotgun (WGS) entry which is preliminary data.</text>
</comment>
<organism evidence="3 4">
    <name type="scientific">Eiseniibacteriota bacterium</name>
    <dbReference type="NCBI Taxonomy" id="2212470"/>
    <lineage>
        <taxon>Bacteria</taxon>
        <taxon>Candidatus Eiseniibacteriota</taxon>
    </lineage>
</organism>
<protein>
    <submittedName>
        <fullName evidence="3">Efflux RND transporter permease subunit</fullName>
    </submittedName>
</protein>
<dbReference type="EMBL" id="VBPA01000167">
    <property type="protein sequence ID" value="TMQ70927.1"/>
    <property type="molecule type" value="Genomic_DNA"/>
</dbReference>
<name>A0A538U4X4_UNCEI</name>